<dbReference type="Gene3D" id="2.60.120.10">
    <property type="entry name" value="Jelly Rolls"/>
    <property type="match status" value="1"/>
</dbReference>
<organism evidence="3">
    <name type="scientific">hydrothermal vent metagenome</name>
    <dbReference type="NCBI Taxonomy" id="652676"/>
    <lineage>
        <taxon>unclassified sequences</taxon>
        <taxon>metagenomes</taxon>
        <taxon>ecological metagenomes</taxon>
    </lineage>
</organism>
<dbReference type="PANTHER" id="PTHR43212:SF3">
    <property type="entry name" value="QUERCETIN 2,3-DIOXYGENASE"/>
    <property type="match status" value="1"/>
</dbReference>
<dbReference type="CDD" id="cd02910">
    <property type="entry name" value="cupin_Yhhw_N"/>
    <property type="match status" value="1"/>
</dbReference>
<dbReference type="Pfam" id="PF02678">
    <property type="entry name" value="Pirin"/>
    <property type="match status" value="1"/>
</dbReference>
<protein>
    <submittedName>
        <fullName evidence="3">Pirin</fullName>
    </submittedName>
</protein>
<dbReference type="InterPro" id="IPR011051">
    <property type="entry name" value="RmlC_Cupin_sf"/>
</dbReference>
<proteinExistence type="inferred from homology"/>
<reference evidence="3" key="1">
    <citation type="submission" date="2018-06" db="EMBL/GenBank/DDBJ databases">
        <authorList>
            <person name="Zhirakovskaya E."/>
        </authorList>
    </citation>
    <scope>NUCLEOTIDE SEQUENCE</scope>
</reference>
<dbReference type="EMBL" id="UOEN01000003">
    <property type="protein sequence ID" value="VAW11420.1"/>
    <property type="molecule type" value="Genomic_DNA"/>
</dbReference>
<evidence type="ECO:0000313" key="3">
    <source>
        <dbReference type="EMBL" id="VAW11420.1"/>
    </source>
</evidence>
<dbReference type="SUPFAM" id="SSF51182">
    <property type="entry name" value="RmlC-like cupins"/>
    <property type="match status" value="1"/>
</dbReference>
<name>A0A3B0T399_9ZZZZ</name>
<dbReference type="PANTHER" id="PTHR43212">
    <property type="entry name" value="QUERCETIN 2,3-DIOXYGENASE"/>
    <property type="match status" value="1"/>
</dbReference>
<dbReference type="AlphaFoldDB" id="A0A3B0T399"/>
<dbReference type="InterPro" id="IPR012093">
    <property type="entry name" value="Pirin"/>
</dbReference>
<dbReference type="InterPro" id="IPR014710">
    <property type="entry name" value="RmlC-like_jellyroll"/>
</dbReference>
<evidence type="ECO:0000259" key="2">
    <source>
        <dbReference type="Pfam" id="PF02678"/>
    </source>
</evidence>
<evidence type="ECO:0000256" key="1">
    <source>
        <dbReference type="ARBA" id="ARBA00008416"/>
    </source>
</evidence>
<accession>A0A3B0T399</accession>
<dbReference type="InterPro" id="IPR003829">
    <property type="entry name" value="Pirin_N_dom"/>
</dbReference>
<gene>
    <name evidence="3" type="ORF">MNBD_BACTEROID05-547</name>
</gene>
<sequence>MVGLSENIKIRKAEDRGHANHGWLDSFHTFSFADYYDSQHMGFRSLRVINDDTVDAGQGFGTHPHKDMEIISYVVKGDLEHKDSMGNGSVIKQGNIQRMTAGKGITHSEFNHSDENELKFLQIWIEPNQQGLTPSYQELSLNDVKEENEL</sequence>
<feature type="domain" description="Pirin N-terminal" evidence="2">
    <location>
        <begin position="14"/>
        <end position="125"/>
    </location>
</feature>
<comment type="similarity">
    <text evidence="1">Belongs to the pirin family.</text>
</comment>
<feature type="non-terminal residue" evidence="3">
    <location>
        <position position="150"/>
    </location>
</feature>